<name>A0A562WLJ0_9ACTN</name>
<evidence type="ECO:0000256" key="1">
    <source>
        <dbReference type="SAM" id="MobiDB-lite"/>
    </source>
</evidence>
<dbReference type="Proteomes" id="UP000319728">
    <property type="component" value="Unassembled WGS sequence"/>
</dbReference>
<organism evidence="3 4">
    <name type="scientific">Micromonospora sagamiensis</name>
    <dbReference type="NCBI Taxonomy" id="47875"/>
    <lineage>
        <taxon>Bacteria</taxon>
        <taxon>Bacillati</taxon>
        <taxon>Actinomycetota</taxon>
        <taxon>Actinomycetes</taxon>
        <taxon>Micromonosporales</taxon>
        <taxon>Micromonosporaceae</taxon>
        <taxon>Micromonospora</taxon>
    </lineage>
</organism>
<evidence type="ECO:0000313" key="3">
    <source>
        <dbReference type="EMBL" id="TWJ31159.1"/>
    </source>
</evidence>
<keyword evidence="2" id="KW-0812">Transmembrane</keyword>
<sequence length="228" mass="24371">MTTTQPDDGPTAVPAGVPPAPEADTPDSPGSYVIRINDGRGIQINVGGNNTQHNLHGDSSGTPPGAPATAPVDAREEGRLPRLPRRTARVAVVAAVTLALIGGAGYWWSSRSESSPPSSTSLTPTPARTTGPPIWSARIANTPNGTFGYPGPFADSRHREPVKSFFEGNVLRIVCQERNGRLIKDRTTVLQSTVWYRLDSDIWVSSLYAELTPAEADHPPPRLPDCTY</sequence>
<dbReference type="OrthoDB" id="9815928at2"/>
<evidence type="ECO:0000313" key="4">
    <source>
        <dbReference type="Proteomes" id="UP000319728"/>
    </source>
</evidence>
<proteinExistence type="predicted"/>
<protein>
    <submittedName>
        <fullName evidence="3">Uncharacterized protein</fullName>
    </submittedName>
</protein>
<feature type="region of interest" description="Disordered" evidence="1">
    <location>
        <begin position="1"/>
        <end position="79"/>
    </location>
</feature>
<feature type="transmembrane region" description="Helical" evidence="2">
    <location>
        <begin position="88"/>
        <end position="108"/>
    </location>
</feature>
<keyword evidence="2" id="KW-0472">Membrane</keyword>
<evidence type="ECO:0000256" key="2">
    <source>
        <dbReference type="SAM" id="Phobius"/>
    </source>
</evidence>
<comment type="caution">
    <text evidence="3">The sequence shown here is derived from an EMBL/GenBank/DDBJ whole genome shotgun (WGS) entry which is preliminary data.</text>
</comment>
<dbReference type="AlphaFoldDB" id="A0A562WLJ0"/>
<keyword evidence="2" id="KW-1133">Transmembrane helix</keyword>
<feature type="compositionally biased region" description="Low complexity" evidence="1">
    <location>
        <begin position="61"/>
        <end position="71"/>
    </location>
</feature>
<keyword evidence="4" id="KW-1185">Reference proteome</keyword>
<feature type="compositionally biased region" description="Polar residues" evidence="1">
    <location>
        <begin position="46"/>
        <end position="60"/>
    </location>
</feature>
<accession>A0A562WLJ0</accession>
<gene>
    <name evidence="3" type="ORF">JD81_04713</name>
</gene>
<dbReference type="EMBL" id="VLLP01000001">
    <property type="protein sequence ID" value="TWJ31159.1"/>
    <property type="molecule type" value="Genomic_DNA"/>
</dbReference>
<reference evidence="3 4" key="1">
    <citation type="submission" date="2019-07" db="EMBL/GenBank/DDBJ databases">
        <title>R&amp;d 2014.</title>
        <authorList>
            <person name="Klenk H.-P."/>
        </authorList>
    </citation>
    <scope>NUCLEOTIDE SEQUENCE [LARGE SCALE GENOMIC DNA]</scope>
    <source>
        <strain evidence="3 4">DSM 43912</strain>
    </source>
</reference>
<feature type="compositionally biased region" description="Low complexity" evidence="1">
    <location>
        <begin position="109"/>
        <end position="130"/>
    </location>
</feature>
<dbReference type="RefSeq" id="WP_145819766.1">
    <property type="nucleotide sequence ID" value="NZ_AP023438.1"/>
</dbReference>
<feature type="region of interest" description="Disordered" evidence="1">
    <location>
        <begin position="109"/>
        <end position="134"/>
    </location>
</feature>